<dbReference type="GO" id="GO:0008758">
    <property type="term" value="F:UDP-2,3-diacylglucosamine hydrolase activity"/>
    <property type="evidence" value="ECO:0007669"/>
    <property type="project" value="UniProtKB-UniRule"/>
</dbReference>
<comment type="similarity">
    <text evidence="10">Belongs to the LpxH family.</text>
</comment>
<keyword evidence="4 10" id="KW-0441">Lipid A biosynthesis</keyword>
<feature type="binding site" evidence="10">
    <location>
        <position position="19"/>
    </location>
    <ligand>
        <name>Mn(2+)</name>
        <dbReference type="ChEBI" id="CHEBI:29035"/>
        <label>1</label>
    </ligand>
</feature>
<feature type="binding site" evidence="10">
    <location>
        <position position="126"/>
    </location>
    <ligand>
        <name>Mn(2+)</name>
        <dbReference type="ChEBI" id="CHEBI:29035"/>
        <label>2</label>
    </ligand>
</feature>
<comment type="subcellular location">
    <subcellularLocation>
        <location evidence="10">Cell inner membrane</location>
        <topology evidence="10">Peripheral membrane protein</topology>
        <orientation evidence="10">Cytoplasmic side</orientation>
    </subcellularLocation>
</comment>
<keyword evidence="9 10" id="KW-0464">Manganese</keyword>
<proteinExistence type="inferred from homology"/>
<dbReference type="GO" id="GO:0009245">
    <property type="term" value="P:lipid A biosynthetic process"/>
    <property type="evidence" value="ECO:0007669"/>
    <property type="project" value="UniProtKB-UniRule"/>
</dbReference>
<evidence type="ECO:0000256" key="4">
    <source>
        <dbReference type="ARBA" id="ARBA00022556"/>
    </source>
</evidence>
<evidence type="ECO:0000313" key="12">
    <source>
        <dbReference type="EMBL" id="WAW09451.1"/>
    </source>
</evidence>
<evidence type="ECO:0000259" key="11">
    <source>
        <dbReference type="Pfam" id="PF00149"/>
    </source>
</evidence>
<dbReference type="InterPro" id="IPR029052">
    <property type="entry name" value="Metallo-depent_PP-like"/>
</dbReference>
<dbReference type="Gene3D" id="3.60.21.10">
    <property type="match status" value="1"/>
</dbReference>
<evidence type="ECO:0000256" key="5">
    <source>
        <dbReference type="ARBA" id="ARBA00022723"/>
    </source>
</evidence>
<comment type="function">
    <text evidence="10">Hydrolyzes the pyrophosphate bond of UDP-2,3-diacylglucosamine to yield 2,3-diacylglucosamine 1-phosphate (lipid X) and UMP by catalyzing the attack of water at the alpha-P atom. Involved in the biosynthesis of lipid A, a phosphorylated glycolipid that anchors the lipopolysaccharide to the outer membrane of the cell.</text>
</comment>
<keyword evidence="5 10" id="KW-0479">Metal-binding</keyword>
<dbReference type="InterPro" id="IPR043461">
    <property type="entry name" value="LpxH-like"/>
</dbReference>
<feature type="binding site" evidence="10">
    <location>
        <begin position="91"/>
        <end position="92"/>
    </location>
    <ligand>
        <name>substrate</name>
    </ligand>
</feature>
<dbReference type="AlphaFoldDB" id="A0A9E9P3T0"/>
<comment type="pathway">
    <text evidence="10">Glycolipid biosynthesis; lipid IV(A) biosynthesis; lipid IV(A) from (3R)-3-hydroxytetradecanoyl-[acyl-carrier-protein] and UDP-N-acetyl-alpha-D-glucosamine: step 4/6.</text>
</comment>
<dbReference type="NCBIfam" id="NF003743">
    <property type="entry name" value="PRK05340.1"/>
    <property type="match status" value="1"/>
</dbReference>
<sequence>MNTGAAEKSAKSLALFVSDTHLTEASPRTTSAFLDFMANEATKTERLYILGDLFEYWAGDDDIESTYNRRILNAIRQLSNAGVAVFWVPGNRDFLTGDKFAVESGATFLPDLHGIAIGNQKIAVAHGDAQCLEDPEYVKFRMMVRNPQWQQQFLSMPLEQRKLTIESFRKDAKKENEAKSDNVWDVTASAIDEVFSQTGAAVFVHGHTHQPGLHEYGTCKRYVLPDWDLDGSQKRGGWLELTVEGTFVQHTVSQ</sequence>
<feature type="binding site" evidence="10">
    <location>
        <position position="91"/>
    </location>
    <ligand>
        <name>Mn(2+)</name>
        <dbReference type="ChEBI" id="CHEBI:29035"/>
        <label>2</label>
    </ligand>
</feature>
<comment type="catalytic activity">
    <reaction evidence="10">
        <text>UDP-2-N,3-O-bis[(3R)-3-hydroxytetradecanoyl]-alpha-D-glucosamine + H2O = 2-N,3-O-bis[(3R)-3-hydroxytetradecanoyl]-alpha-D-glucosaminyl 1-phosphate + UMP + 2 H(+)</text>
        <dbReference type="Rhea" id="RHEA:25213"/>
        <dbReference type="ChEBI" id="CHEBI:15377"/>
        <dbReference type="ChEBI" id="CHEBI:15378"/>
        <dbReference type="ChEBI" id="CHEBI:57865"/>
        <dbReference type="ChEBI" id="CHEBI:57957"/>
        <dbReference type="ChEBI" id="CHEBI:78847"/>
        <dbReference type="EC" id="3.6.1.54"/>
    </reaction>
</comment>
<dbReference type="PANTHER" id="PTHR34990:SF1">
    <property type="entry name" value="UDP-2,3-DIACYLGLUCOSAMINE HYDROLASE"/>
    <property type="match status" value="1"/>
</dbReference>
<dbReference type="PANTHER" id="PTHR34990">
    <property type="entry name" value="UDP-2,3-DIACYLGLUCOSAMINE HYDROLASE-RELATED"/>
    <property type="match status" value="1"/>
</dbReference>
<evidence type="ECO:0000256" key="6">
    <source>
        <dbReference type="ARBA" id="ARBA00022801"/>
    </source>
</evidence>
<keyword evidence="7 10" id="KW-0443">Lipid metabolism</keyword>
<evidence type="ECO:0000256" key="7">
    <source>
        <dbReference type="ARBA" id="ARBA00023098"/>
    </source>
</evidence>
<dbReference type="SUPFAM" id="SSF56300">
    <property type="entry name" value="Metallo-dependent phosphatases"/>
    <property type="match status" value="1"/>
</dbReference>
<feature type="binding site" evidence="10">
    <location>
        <position position="52"/>
    </location>
    <ligand>
        <name>Mn(2+)</name>
        <dbReference type="ChEBI" id="CHEBI:29035"/>
        <label>2</label>
    </ligand>
</feature>
<dbReference type="InterPro" id="IPR010138">
    <property type="entry name" value="UDP-diacylglucosamine_Hdrlase"/>
</dbReference>
<dbReference type="HAMAP" id="MF_00575">
    <property type="entry name" value="LpxH"/>
    <property type="match status" value="1"/>
</dbReference>
<feature type="binding site" evidence="10">
    <location>
        <position position="52"/>
    </location>
    <ligand>
        <name>Mn(2+)</name>
        <dbReference type="ChEBI" id="CHEBI:29035"/>
        <label>1</label>
    </ligand>
</feature>
<feature type="binding site" evidence="10">
    <location>
        <position position="176"/>
    </location>
    <ligand>
        <name>substrate</name>
    </ligand>
</feature>
<feature type="binding site" evidence="10">
    <location>
        <position position="179"/>
    </location>
    <ligand>
        <name>substrate</name>
    </ligand>
</feature>
<dbReference type="InterPro" id="IPR004843">
    <property type="entry name" value="Calcineurin-like_PHP"/>
</dbReference>
<keyword evidence="3 10" id="KW-0997">Cell inner membrane</keyword>
<evidence type="ECO:0000313" key="13">
    <source>
        <dbReference type="Proteomes" id="UP001156215"/>
    </source>
</evidence>
<feature type="binding site" evidence="10">
    <location>
        <position position="207"/>
    </location>
    <ligand>
        <name>Mn(2+)</name>
        <dbReference type="ChEBI" id="CHEBI:29035"/>
        <label>2</label>
    </ligand>
</feature>
<feature type="domain" description="Calcineurin-like phosphoesterase" evidence="11">
    <location>
        <begin position="15"/>
        <end position="211"/>
    </location>
</feature>
<feature type="binding site" evidence="10">
    <location>
        <position position="134"/>
    </location>
    <ligand>
        <name>substrate</name>
    </ligand>
</feature>
<accession>A0A9E9P3T0</accession>
<dbReference type="RefSeq" id="WP_269308448.1">
    <property type="nucleotide sequence ID" value="NZ_CP098242.1"/>
</dbReference>
<dbReference type="NCBIfam" id="TIGR01854">
    <property type="entry name" value="lipid_A_lpxH"/>
    <property type="match status" value="1"/>
</dbReference>
<comment type="caution">
    <text evidence="10">Lacks conserved residue(s) required for the propagation of feature annotation.</text>
</comment>
<evidence type="ECO:0000256" key="2">
    <source>
        <dbReference type="ARBA" id="ARBA00022516"/>
    </source>
</evidence>
<gene>
    <name evidence="10" type="primary">lpxH</name>
    <name evidence="12" type="ORF">NB640_09380</name>
</gene>
<evidence type="ECO:0000256" key="8">
    <source>
        <dbReference type="ARBA" id="ARBA00023136"/>
    </source>
</evidence>
<dbReference type="KEGG" id="ovb:NB640_09380"/>
<dbReference type="CDD" id="cd07398">
    <property type="entry name" value="MPP_YbbF-LpxH"/>
    <property type="match status" value="1"/>
</dbReference>
<dbReference type="GO" id="GO:0005737">
    <property type="term" value="C:cytoplasm"/>
    <property type="evidence" value="ECO:0007669"/>
    <property type="project" value="InterPro"/>
</dbReference>
<keyword evidence="8 10" id="KW-0472">Membrane</keyword>
<protein>
    <recommendedName>
        <fullName evidence="10">UDP-2,3-diacylglucosamine hydrolase</fullName>
        <ecNumber evidence="10">3.6.1.54</ecNumber>
    </recommendedName>
    <alternativeName>
        <fullName evidence="10">UDP-2,3-diacylglucosamine diphosphatase</fullName>
    </alternativeName>
</protein>
<reference evidence="12" key="1">
    <citation type="journal article" date="2022" name="Front. Microbiol.">
        <title>New perspectives on an old grouping: The genomic and phenotypic variability of Oxalobacter formigenes and the implications for calcium oxalate stone prevention.</title>
        <authorList>
            <person name="Chmiel J.A."/>
            <person name="Carr C."/>
            <person name="Stuivenberg G.A."/>
            <person name="Venema R."/>
            <person name="Chanyi R.M."/>
            <person name="Al K.F."/>
            <person name="Giguere D."/>
            <person name="Say H."/>
            <person name="Akouris P.P."/>
            <person name="Dominguez Romero S.A."/>
            <person name="Kwong A."/>
            <person name="Tai V."/>
            <person name="Koval S.F."/>
            <person name="Razvi H."/>
            <person name="Bjazevic J."/>
            <person name="Burton J.P."/>
        </authorList>
    </citation>
    <scope>NUCLEOTIDE SEQUENCE</scope>
    <source>
        <strain evidence="12">WoOx3</strain>
    </source>
</reference>
<feature type="binding site" evidence="10">
    <location>
        <position position="209"/>
    </location>
    <ligand>
        <name>Mn(2+)</name>
        <dbReference type="ChEBI" id="CHEBI:29035"/>
        <label>1</label>
    </ligand>
</feature>
<comment type="cofactor">
    <cofactor evidence="10">
        <name>Mn(2+)</name>
        <dbReference type="ChEBI" id="CHEBI:29035"/>
    </cofactor>
    <text evidence="10">Binds 2 Mn(2+) ions per subunit in a binuclear metal center.</text>
</comment>
<evidence type="ECO:0000256" key="1">
    <source>
        <dbReference type="ARBA" id="ARBA00022475"/>
    </source>
</evidence>
<evidence type="ECO:0000256" key="3">
    <source>
        <dbReference type="ARBA" id="ARBA00022519"/>
    </source>
</evidence>
<feature type="binding site" evidence="10">
    <location>
        <position position="207"/>
    </location>
    <ligand>
        <name>substrate</name>
    </ligand>
</feature>
<evidence type="ECO:0000256" key="9">
    <source>
        <dbReference type="ARBA" id="ARBA00023211"/>
    </source>
</evidence>
<dbReference type="GO" id="GO:0019897">
    <property type="term" value="C:extrinsic component of plasma membrane"/>
    <property type="evidence" value="ECO:0007669"/>
    <property type="project" value="UniProtKB-UniRule"/>
</dbReference>
<dbReference type="GO" id="GO:0030145">
    <property type="term" value="F:manganese ion binding"/>
    <property type="evidence" value="ECO:0007669"/>
    <property type="project" value="UniProtKB-UniRule"/>
</dbReference>
<keyword evidence="2 10" id="KW-0444">Lipid biosynthesis</keyword>
<keyword evidence="1 10" id="KW-1003">Cell membrane</keyword>
<feature type="binding site" evidence="10">
    <location>
        <position position="21"/>
    </location>
    <ligand>
        <name>Mn(2+)</name>
        <dbReference type="ChEBI" id="CHEBI:29035"/>
        <label>1</label>
    </ligand>
</feature>
<dbReference type="Pfam" id="PF00149">
    <property type="entry name" value="Metallophos"/>
    <property type="match status" value="1"/>
</dbReference>
<keyword evidence="6 10" id="KW-0378">Hydrolase</keyword>
<keyword evidence="13" id="KW-1185">Reference proteome</keyword>
<organism evidence="12 13">
    <name type="scientific">Oxalobacter vibrioformis</name>
    <dbReference type="NCBI Taxonomy" id="933080"/>
    <lineage>
        <taxon>Bacteria</taxon>
        <taxon>Pseudomonadati</taxon>
        <taxon>Pseudomonadota</taxon>
        <taxon>Betaproteobacteria</taxon>
        <taxon>Burkholderiales</taxon>
        <taxon>Oxalobacteraceae</taxon>
        <taxon>Oxalobacter</taxon>
    </lineage>
</organism>
<evidence type="ECO:0000256" key="10">
    <source>
        <dbReference type="HAMAP-Rule" id="MF_00575"/>
    </source>
</evidence>
<dbReference type="EC" id="3.6.1.54" evidence="10"/>
<name>A0A9E9P3T0_9BURK</name>
<dbReference type="EMBL" id="CP098242">
    <property type="protein sequence ID" value="WAW09451.1"/>
    <property type="molecule type" value="Genomic_DNA"/>
</dbReference>
<dbReference type="Proteomes" id="UP001156215">
    <property type="component" value="Chromosome"/>
</dbReference>